<dbReference type="Proteomes" id="UP000789739">
    <property type="component" value="Unassembled WGS sequence"/>
</dbReference>
<evidence type="ECO:0000313" key="2">
    <source>
        <dbReference type="EMBL" id="CAG8501969.1"/>
    </source>
</evidence>
<keyword evidence="1" id="KW-0472">Membrane</keyword>
<feature type="transmembrane region" description="Helical" evidence="1">
    <location>
        <begin position="38"/>
        <end position="69"/>
    </location>
</feature>
<gene>
    <name evidence="2" type="ORF">PBRASI_LOCUS2655</name>
</gene>
<evidence type="ECO:0000313" key="3">
    <source>
        <dbReference type="Proteomes" id="UP000789739"/>
    </source>
</evidence>
<dbReference type="AlphaFoldDB" id="A0A9N8ZNV2"/>
<dbReference type="EMBL" id="CAJVPI010000214">
    <property type="protein sequence ID" value="CAG8501969.1"/>
    <property type="molecule type" value="Genomic_DNA"/>
</dbReference>
<dbReference type="OrthoDB" id="2427977at2759"/>
<name>A0A9N8ZNV2_9GLOM</name>
<keyword evidence="1" id="KW-0812">Transmembrane</keyword>
<reference evidence="2" key="1">
    <citation type="submission" date="2021-06" db="EMBL/GenBank/DDBJ databases">
        <authorList>
            <person name="Kallberg Y."/>
            <person name="Tangrot J."/>
            <person name="Rosling A."/>
        </authorList>
    </citation>
    <scope>NUCLEOTIDE SEQUENCE</scope>
    <source>
        <strain evidence="2">BR232B</strain>
    </source>
</reference>
<keyword evidence="3" id="KW-1185">Reference proteome</keyword>
<organism evidence="2 3">
    <name type="scientific">Paraglomus brasilianum</name>
    <dbReference type="NCBI Taxonomy" id="144538"/>
    <lineage>
        <taxon>Eukaryota</taxon>
        <taxon>Fungi</taxon>
        <taxon>Fungi incertae sedis</taxon>
        <taxon>Mucoromycota</taxon>
        <taxon>Glomeromycotina</taxon>
        <taxon>Glomeromycetes</taxon>
        <taxon>Paraglomerales</taxon>
        <taxon>Paraglomeraceae</taxon>
        <taxon>Paraglomus</taxon>
    </lineage>
</organism>
<keyword evidence="1" id="KW-1133">Transmembrane helix</keyword>
<accession>A0A9N8ZNV2</accession>
<proteinExistence type="predicted"/>
<evidence type="ECO:0000256" key="1">
    <source>
        <dbReference type="SAM" id="Phobius"/>
    </source>
</evidence>
<sequence>MDQHHPMHQIYQIALAPPPFCVALDVLTRALYPSVVKLALWVILACLFFLLLSMLLSMLLSILLSLLLLSIEWFKASDGWITKFKKKYNLREYTKHGEARSAPSDEATAG</sequence>
<protein>
    <submittedName>
        <fullName evidence="2">9880_t:CDS:1</fullName>
    </submittedName>
</protein>
<comment type="caution">
    <text evidence="2">The sequence shown here is derived from an EMBL/GenBank/DDBJ whole genome shotgun (WGS) entry which is preliminary data.</text>
</comment>